<sequence length="279" mass="31724">MKKIIMNNYKRAGVKLLSLLLVLAVCACEEVVNVDLNTGEAKLVIDAEILWIKGTEGNEQTIKISRMADYYNPTPPKVSGAQVYIEDSEGNLFMFNEGSEPGTYECNNFIPQLNGSYTLTVTVEEETFKATEALIPVPEINRIEQRLVNNFFEDEYEISVFFDDPLEELNFYLTDFVTDVLIYPDFELSDDEYKEGQEIKNDFSDEKLEQGTVVEITVRGISEQFYNYMNLILESNSSNPFATPPANIRGNMVNQTTAGSHALGYFRLCEANYRSYTIE</sequence>
<name>A0A6N8HFK8_9FLAO</name>
<evidence type="ECO:0000313" key="2">
    <source>
        <dbReference type="EMBL" id="MUV04483.1"/>
    </source>
</evidence>
<comment type="caution">
    <text evidence="2">The sequence shown here is derived from an EMBL/GenBank/DDBJ whole genome shotgun (WGS) entry which is preliminary data.</text>
</comment>
<keyword evidence="1" id="KW-0732">Signal</keyword>
<dbReference type="RefSeq" id="WP_157483682.1">
    <property type="nucleotide sequence ID" value="NZ_WOWP01000048.1"/>
</dbReference>
<accession>A0A6N8HFK8</accession>
<dbReference type="PROSITE" id="PS51257">
    <property type="entry name" value="PROKAR_LIPOPROTEIN"/>
    <property type="match status" value="1"/>
</dbReference>
<keyword evidence="3" id="KW-1185">Reference proteome</keyword>
<reference evidence="2 3" key="1">
    <citation type="submission" date="2019-12" db="EMBL/GenBank/DDBJ databases">
        <authorList>
            <person name="Sun J.-Q."/>
        </authorList>
    </citation>
    <scope>NUCLEOTIDE SEQUENCE [LARGE SCALE GENOMIC DNA]</scope>
    <source>
        <strain evidence="2 3">JCM 17928</strain>
    </source>
</reference>
<gene>
    <name evidence="2" type="ORF">GN157_12260</name>
</gene>
<proteinExistence type="predicted"/>
<dbReference type="AlphaFoldDB" id="A0A6N8HFK8"/>
<dbReference type="Pfam" id="PF14054">
    <property type="entry name" value="DUF4249"/>
    <property type="match status" value="1"/>
</dbReference>
<feature type="chain" id="PRO_5026938256" evidence="1">
    <location>
        <begin position="28"/>
        <end position="279"/>
    </location>
</feature>
<dbReference type="InterPro" id="IPR025345">
    <property type="entry name" value="DUF4249"/>
</dbReference>
<dbReference type="OrthoDB" id="1430047at2"/>
<protein>
    <submittedName>
        <fullName evidence="2">DUF4249 family protein</fullName>
    </submittedName>
</protein>
<organism evidence="2 3">
    <name type="scientific">Flavobacterium rakeshii</name>
    <dbReference type="NCBI Taxonomy" id="1038845"/>
    <lineage>
        <taxon>Bacteria</taxon>
        <taxon>Pseudomonadati</taxon>
        <taxon>Bacteroidota</taxon>
        <taxon>Flavobacteriia</taxon>
        <taxon>Flavobacteriales</taxon>
        <taxon>Flavobacteriaceae</taxon>
        <taxon>Flavobacterium</taxon>
    </lineage>
</organism>
<dbReference type="Proteomes" id="UP000433945">
    <property type="component" value="Unassembled WGS sequence"/>
</dbReference>
<evidence type="ECO:0000313" key="3">
    <source>
        <dbReference type="Proteomes" id="UP000433945"/>
    </source>
</evidence>
<feature type="signal peptide" evidence="1">
    <location>
        <begin position="1"/>
        <end position="27"/>
    </location>
</feature>
<dbReference type="EMBL" id="WOWP01000048">
    <property type="protein sequence ID" value="MUV04483.1"/>
    <property type="molecule type" value="Genomic_DNA"/>
</dbReference>
<evidence type="ECO:0000256" key="1">
    <source>
        <dbReference type="SAM" id="SignalP"/>
    </source>
</evidence>